<evidence type="ECO:0000256" key="3">
    <source>
        <dbReference type="ARBA" id="ARBA00022692"/>
    </source>
</evidence>
<comment type="subcellular location">
    <subcellularLocation>
        <location evidence="1">Membrane</location>
        <topology evidence="1">Multi-pass membrane protein</topology>
    </subcellularLocation>
</comment>
<dbReference type="PROSITE" id="PS51257">
    <property type="entry name" value="PROKAR_LIPOPROTEIN"/>
    <property type="match status" value="1"/>
</dbReference>
<evidence type="ECO:0000256" key="1">
    <source>
        <dbReference type="ARBA" id="ARBA00004141"/>
    </source>
</evidence>
<feature type="transmembrane region" description="Helical" evidence="6">
    <location>
        <begin position="100"/>
        <end position="120"/>
    </location>
</feature>
<keyword evidence="3 6" id="KW-0812">Transmembrane</keyword>
<organism evidence="7 8">
    <name type="scientific">Saccharothrix violaceirubra</name>
    <dbReference type="NCBI Taxonomy" id="413306"/>
    <lineage>
        <taxon>Bacteria</taxon>
        <taxon>Bacillati</taxon>
        <taxon>Actinomycetota</taxon>
        <taxon>Actinomycetes</taxon>
        <taxon>Pseudonocardiales</taxon>
        <taxon>Pseudonocardiaceae</taxon>
        <taxon>Saccharothrix</taxon>
    </lineage>
</organism>
<evidence type="ECO:0000256" key="5">
    <source>
        <dbReference type="ARBA" id="ARBA00023136"/>
    </source>
</evidence>
<feature type="transmembrane region" description="Helical" evidence="6">
    <location>
        <begin position="274"/>
        <end position="296"/>
    </location>
</feature>
<accession>A0A7W7T6G5</accession>
<keyword evidence="5 6" id="KW-0472">Membrane</keyword>
<feature type="transmembrane region" description="Helical" evidence="6">
    <location>
        <begin position="224"/>
        <end position="243"/>
    </location>
</feature>
<evidence type="ECO:0000313" key="8">
    <source>
        <dbReference type="Proteomes" id="UP000542674"/>
    </source>
</evidence>
<keyword evidence="8" id="KW-1185">Reference proteome</keyword>
<protein>
    <submittedName>
        <fullName evidence="7">PiT family inorganic phosphate transporter</fullName>
    </submittedName>
</protein>
<reference evidence="7 8" key="1">
    <citation type="submission" date="2020-08" db="EMBL/GenBank/DDBJ databases">
        <title>Sequencing the genomes of 1000 actinobacteria strains.</title>
        <authorList>
            <person name="Klenk H.-P."/>
        </authorList>
    </citation>
    <scope>NUCLEOTIDE SEQUENCE [LARGE SCALE GENOMIC DNA]</scope>
    <source>
        <strain evidence="7 8">DSM 45084</strain>
    </source>
</reference>
<evidence type="ECO:0000256" key="2">
    <source>
        <dbReference type="ARBA" id="ARBA00022448"/>
    </source>
</evidence>
<dbReference type="PANTHER" id="PTHR11101:SF80">
    <property type="entry name" value="PHOSPHATE TRANSPORTER"/>
    <property type="match status" value="1"/>
</dbReference>
<evidence type="ECO:0000313" key="7">
    <source>
        <dbReference type="EMBL" id="MBB4967464.1"/>
    </source>
</evidence>
<sequence>MTNYRVAILWGTAATLVGCVVSLTLATRMTALFSTGIVSVAPTTEFTIAVLVGTTGWVAVATLLRLPVSTTHALVGSLVGAGTMLAADSVRWSALLPKVVQPLLSSVLAAYAVSAALAALGRVRRRRVDVPGSARADVARGRVVDAIVGRAHWATSGLASFARGLNDTPKIVAIGAAALVPAGFATWHILVVVTVAMAVGSLAGGLRIAKRLAEDVVTMSHREGFTANLTTAALVGVGAWAGLPMSTTQVSTGAIAGSAGTAVRRINGKTVRQFAIAWIVTPPFAGTVAALIFLVLR</sequence>
<dbReference type="GO" id="GO:0035435">
    <property type="term" value="P:phosphate ion transmembrane transport"/>
    <property type="evidence" value="ECO:0007669"/>
    <property type="project" value="TreeGrafter"/>
</dbReference>
<feature type="transmembrane region" description="Helical" evidence="6">
    <location>
        <begin position="171"/>
        <end position="204"/>
    </location>
</feature>
<dbReference type="PANTHER" id="PTHR11101">
    <property type="entry name" value="PHOSPHATE TRANSPORTER"/>
    <property type="match status" value="1"/>
</dbReference>
<feature type="transmembrane region" description="Helical" evidence="6">
    <location>
        <begin position="46"/>
        <end position="66"/>
    </location>
</feature>
<dbReference type="GO" id="GO:0016020">
    <property type="term" value="C:membrane"/>
    <property type="evidence" value="ECO:0007669"/>
    <property type="project" value="UniProtKB-SubCell"/>
</dbReference>
<dbReference type="AlphaFoldDB" id="A0A7W7T6G5"/>
<comment type="caution">
    <text evidence="7">The sequence shown here is derived from an EMBL/GenBank/DDBJ whole genome shotgun (WGS) entry which is preliminary data.</text>
</comment>
<dbReference type="InterPro" id="IPR001204">
    <property type="entry name" value="Phos_transporter"/>
</dbReference>
<dbReference type="GO" id="GO:0005315">
    <property type="term" value="F:phosphate transmembrane transporter activity"/>
    <property type="evidence" value="ECO:0007669"/>
    <property type="project" value="InterPro"/>
</dbReference>
<keyword evidence="2" id="KW-0813">Transport</keyword>
<dbReference type="EMBL" id="JACHJS010000001">
    <property type="protein sequence ID" value="MBB4967464.1"/>
    <property type="molecule type" value="Genomic_DNA"/>
</dbReference>
<dbReference type="Proteomes" id="UP000542674">
    <property type="component" value="Unassembled WGS sequence"/>
</dbReference>
<keyword evidence="4 6" id="KW-1133">Transmembrane helix</keyword>
<name>A0A7W7T6G5_9PSEU</name>
<proteinExistence type="predicted"/>
<evidence type="ECO:0000256" key="6">
    <source>
        <dbReference type="SAM" id="Phobius"/>
    </source>
</evidence>
<evidence type="ECO:0000256" key="4">
    <source>
        <dbReference type="ARBA" id="ARBA00022989"/>
    </source>
</evidence>
<gene>
    <name evidence="7" type="ORF">F4559_004823</name>
</gene>
<feature type="transmembrane region" description="Helical" evidence="6">
    <location>
        <begin position="73"/>
        <end position="94"/>
    </location>
</feature>
<dbReference type="Pfam" id="PF01384">
    <property type="entry name" value="PHO4"/>
    <property type="match status" value="1"/>
</dbReference>